<proteinExistence type="predicted"/>
<feature type="domain" description="4Fe-4S Wbl-type" evidence="1">
    <location>
        <begin position="13"/>
        <end position="80"/>
    </location>
</feature>
<evidence type="ECO:0000313" key="2">
    <source>
        <dbReference type="EMBL" id="ASR87116.1"/>
    </source>
</evidence>
<evidence type="ECO:0000313" key="3">
    <source>
        <dbReference type="Proteomes" id="UP000223247"/>
    </source>
</evidence>
<keyword evidence="3" id="KW-1185">Reference proteome</keyword>
<dbReference type="InterPro" id="IPR034768">
    <property type="entry name" value="4FE4S_WBL"/>
</dbReference>
<dbReference type="Pfam" id="PF02467">
    <property type="entry name" value="Whib"/>
    <property type="match status" value="1"/>
</dbReference>
<dbReference type="EMBL" id="MF140414">
    <property type="protein sequence ID" value="ASR87116.1"/>
    <property type="molecule type" value="Genomic_DNA"/>
</dbReference>
<evidence type="ECO:0000259" key="1">
    <source>
        <dbReference type="PROSITE" id="PS51674"/>
    </source>
</evidence>
<dbReference type="PROSITE" id="PS51674">
    <property type="entry name" value="4FE4S_WBL"/>
    <property type="match status" value="1"/>
</dbReference>
<gene>
    <name evidence="2" type="primary">80</name>
    <name evidence="2" type="ORF">KRYPTON555_80</name>
</gene>
<sequence>MATQELKWWHEAECQYVGLEIFYNEGRGNGKNVFSDARKICSVCPVVKECLEDAMREERGLSRDRRFGFRGGLTANGRYNLAKERGEASLRDLRDNDDLIGEAA</sequence>
<dbReference type="RefSeq" id="YP_010012665.1">
    <property type="nucleotide sequence ID" value="NC_053505.1"/>
</dbReference>
<accession>A0A222ZQV0</accession>
<dbReference type="KEGG" id="vg:63209188"/>
<protein>
    <submittedName>
        <fullName evidence="2">WhiB family transcription factor</fullName>
    </submittedName>
</protein>
<dbReference type="GeneID" id="63209188"/>
<reference evidence="2 3" key="1">
    <citation type="submission" date="2017-05" db="EMBL/GenBank/DDBJ databases">
        <authorList>
            <person name="Stoner T.H."/>
            <person name="Garlena R.A."/>
            <person name="Russell D.A."/>
            <person name="Pope W.H."/>
            <person name="Jacobs-Sera D."/>
            <person name="Hatfull G.F."/>
        </authorList>
    </citation>
    <scope>NUCLEOTIDE SEQUENCE [LARGE SCALE GENOMIC DNA]</scope>
</reference>
<dbReference type="Proteomes" id="UP000223247">
    <property type="component" value="Segment"/>
</dbReference>
<organism evidence="2 3">
    <name type="scientific">Mycobacterium phage Krypton555</name>
    <dbReference type="NCBI Taxonomy" id="2015885"/>
    <lineage>
        <taxon>Viruses</taxon>
        <taxon>Duplodnaviria</taxon>
        <taxon>Heunggongvirae</taxon>
        <taxon>Uroviricota</taxon>
        <taxon>Caudoviricetes</taxon>
        <taxon>Vilmaviridae</taxon>
        <taxon>Lclasvirinae</taxon>
        <taxon>Lumosvirus</taxon>
        <taxon>Lumosvirus krypton555</taxon>
    </lineage>
</organism>
<name>A0A222ZQV0_9CAUD</name>